<evidence type="ECO:0000313" key="1">
    <source>
        <dbReference type="EMBL" id="GBM22050.1"/>
    </source>
</evidence>
<proteinExistence type="predicted"/>
<dbReference type="EMBL" id="BGPR01000472">
    <property type="protein sequence ID" value="GBM22050.1"/>
    <property type="molecule type" value="Genomic_DNA"/>
</dbReference>
<name>A0A4Y2DYW8_ARAVE</name>
<dbReference type="Proteomes" id="UP000499080">
    <property type="component" value="Unassembled WGS sequence"/>
</dbReference>
<protein>
    <submittedName>
        <fullName evidence="1">Uncharacterized protein</fullName>
    </submittedName>
</protein>
<dbReference type="AlphaFoldDB" id="A0A4Y2DYW8"/>
<sequence>MASAASSKHQRSLPLLSLRPCMSDETSPCAIRSRYLMSGSAQVQRAVTRRREETLPRLVELKLSGGCLWLLFPHTSLAAWEADLKGEAEG</sequence>
<evidence type="ECO:0000313" key="2">
    <source>
        <dbReference type="Proteomes" id="UP000499080"/>
    </source>
</evidence>
<organism evidence="1 2">
    <name type="scientific">Araneus ventricosus</name>
    <name type="common">Orbweaver spider</name>
    <name type="synonym">Epeira ventricosa</name>
    <dbReference type="NCBI Taxonomy" id="182803"/>
    <lineage>
        <taxon>Eukaryota</taxon>
        <taxon>Metazoa</taxon>
        <taxon>Ecdysozoa</taxon>
        <taxon>Arthropoda</taxon>
        <taxon>Chelicerata</taxon>
        <taxon>Arachnida</taxon>
        <taxon>Araneae</taxon>
        <taxon>Araneomorphae</taxon>
        <taxon>Entelegynae</taxon>
        <taxon>Araneoidea</taxon>
        <taxon>Araneidae</taxon>
        <taxon>Araneus</taxon>
    </lineage>
</organism>
<keyword evidence="2" id="KW-1185">Reference proteome</keyword>
<comment type="caution">
    <text evidence="1">The sequence shown here is derived from an EMBL/GenBank/DDBJ whole genome shotgun (WGS) entry which is preliminary data.</text>
</comment>
<accession>A0A4Y2DYW8</accession>
<reference evidence="1 2" key="1">
    <citation type="journal article" date="2019" name="Sci. Rep.">
        <title>Orb-weaving spider Araneus ventricosus genome elucidates the spidroin gene catalogue.</title>
        <authorList>
            <person name="Kono N."/>
            <person name="Nakamura H."/>
            <person name="Ohtoshi R."/>
            <person name="Moran D.A.P."/>
            <person name="Shinohara A."/>
            <person name="Yoshida Y."/>
            <person name="Fujiwara M."/>
            <person name="Mori M."/>
            <person name="Tomita M."/>
            <person name="Arakawa K."/>
        </authorList>
    </citation>
    <scope>NUCLEOTIDE SEQUENCE [LARGE SCALE GENOMIC DNA]</scope>
</reference>
<gene>
    <name evidence="1" type="ORF">AVEN_242713_1</name>
</gene>